<dbReference type="EMBL" id="GBXM01102727">
    <property type="protein sequence ID" value="JAH05850.1"/>
    <property type="molecule type" value="Transcribed_RNA"/>
</dbReference>
<reference evidence="1" key="1">
    <citation type="submission" date="2014-11" db="EMBL/GenBank/DDBJ databases">
        <authorList>
            <person name="Amaro Gonzalez C."/>
        </authorList>
    </citation>
    <scope>NUCLEOTIDE SEQUENCE</scope>
</reference>
<protein>
    <submittedName>
        <fullName evidence="1">Uncharacterized protein</fullName>
    </submittedName>
</protein>
<accession>A0A0E9PP57</accession>
<dbReference type="AlphaFoldDB" id="A0A0E9PP57"/>
<reference evidence="1" key="2">
    <citation type="journal article" date="2015" name="Fish Shellfish Immunol.">
        <title>Early steps in the European eel (Anguilla anguilla)-Vibrio vulnificus interaction in the gills: Role of the RtxA13 toxin.</title>
        <authorList>
            <person name="Callol A."/>
            <person name="Pajuelo D."/>
            <person name="Ebbesson L."/>
            <person name="Teles M."/>
            <person name="MacKenzie S."/>
            <person name="Amaro C."/>
        </authorList>
    </citation>
    <scope>NUCLEOTIDE SEQUENCE</scope>
</reference>
<sequence>MLTITVIGNFICFCRLRDRGLE</sequence>
<organism evidence="1">
    <name type="scientific">Anguilla anguilla</name>
    <name type="common">European freshwater eel</name>
    <name type="synonym">Muraena anguilla</name>
    <dbReference type="NCBI Taxonomy" id="7936"/>
    <lineage>
        <taxon>Eukaryota</taxon>
        <taxon>Metazoa</taxon>
        <taxon>Chordata</taxon>
        <taxon>Craniata</taxon>
        <taxon>Vertebrata</taxon>
        <taxon>Euteleostomi</taxon>
        <taxon>Actinopterygii</taxon>
        <taxon>Neopterygii</taxon>
        <taxon>Teleostei</taxon>
        <taxon>Anguilliformes</taxon>
        <taxon>Anguillidae</taxon>
        <taxon>Anguilla</taxon>
    </lineage>
</organism>
<name>A0A0E9PP57_ANGAN</name>
<evidence type="ECO:0000313" key="1">
    <source>
        <dbReference type="EMBL" id="JAH05850.1"/>
    </source>
</evidence>
<proteinExistence type="predicted"/>